<dbReference type="Proteomes" id="UP000235672">
    <property type="component" value="Unassembled WGS sequence"/>
</dbReference>
<dbReference type="EMBL" id="KZ613540">
    <property type="protein sequence ID" value="PMD12908.1"/>
    <property type="molecule type" value="Genomic_DNA"/>
</dbReference>
<organism evidence="1 2">
    <name type="scientific">Hyaloscypha hepaticicola</name>
    <dbReference type="NCBI Taxonomy" id="2082293"/>
    <lineage>
        <taxon>Eukaryota</taxon>
        <taxon>Fungi</taxon>
        <taxon>Dikarya</taxon>
        <taxon>Ascomycota</taxon>
        <taxon>Pezizomycotina</taxon>
        <taxon>Leotiomycetes</taxon>
        <taxon>Helotiales</taxon>
        <taxon>Hyaloscyphaceae</taxon>
        <taxon>Hyaloscypha</taxon>
    </lineage>
</organism>
<name>A0A2J6PFV4_9HELO</name>
<sequence length="87" mass="10104">MSSASFPQRKIPHVNGVLDPWLLRPEASLFVCISSAFFCLQSCIVPSRIPIEWALAYRIFLVSFHRKHRKLGCLVCDEPFPIQVRWF</sequence>
<proteinExistence type="predicted"/>
<evidence type="ECO:0000313" key="1">
    <source>
        <dbReference type="EMBL" id="PMD12908.1"/>
    </source>
</evidence>
<protein>
    <submittedName>
        <fullName evidence="1">Uncharacterized protein</fullName>
    </submittedName>
</protein>
<accession>A0A2J6PFV4</accession>
<keyword evidence="2" id="KW-1185">Reference proteome</keyword>
<reference evidence="1 2" key="1">
    <citation type="submission" date="2016-05" db="EMBL/GenBank/DDBJ databases">
        <title>A degradative enzymes factory behind the ericoid mycorrhizal symbiosis.</title>
        <authorList>
            <consortium name="DOE Joint Genome Institute"/>
            <person name="Martino E."/>
            <person name="Morin E."/>
            <person name="Grelet G."/>
            <person name="Kuo A."/>
            <person name="Kohler A."/>
            <person name="Daghino S."/>
            <person name="Barry K."/>
            <person name="Choi C."/>
            <person name="Cichocki N."/>
            <person name="Clum A."/>
            <person name="Copeland A."/>
            <person name="Hainaut M."/>
            <person name="Haridas S."/>
            <person name="Labutti K."/>
            <person name="Lindquist E."/>
            <person name="Lipzen A."/>
            <person name="Khouja H.-R."/>
            <person name="Murat C."/>
            <person name="Ohm R."/>
            <person name="Olson A."/>
            <person name="Spatafora J."/>
            <person name="Veneault-Fourrey C."/>
            <person name="Henrissat B."/>
            <person name="Grigoriev I."/>
            <person name="Martin F."/>
            <person name="Perotto S."/>
        </authorList>
    </citation>
    <scope>NUCLEOTIDE SEQUENCE [LARGE SCALE GENOMIC DNA]</scope>
    <source>
        <strain evidence="1 2">UAMH 7357</strain>
    </source>
</reference>
<evidence type="ECO:0000313" key="2">
    <source>
        <dbReference type="Proteomes" id="UP000235672"/>
    </source>
</evidence>
<dbReference type="AlphaFoldDB" id="A0A2J6PFV4"/>
<gene>
    <name evidence="1" type="ORF">NA56DRAFT_452724</name>
</gene>